<keyword evidence="1" id="KW-0489">Methyltransferase</keyword>
<evidence type="ECO:0000313" key="1">
    <source>
        <dbReference type="EMBL" id="WWX23238.1"/>
    </source>
</evidence>
<organism evidence="1 2">
    <name type="scientific">Pseudodesulfovibrio methanolicus</name>
    <dbReference type="NCBI Taxonomy" id="3126690"/>
    <lineage>
        <taxon>Bacteria</taxon>
        <taxon>Pseudomonadati</taxon>
        <taxon>Thermodesulfobacteriota</taxon>
        <taxon>Desulfovibrionia</taxon>
        <taxon>Desulfovibrionales</taxon>
        <taxon>Desulfovibrionaceae</taxon>
    </lineage>
</organism>
<dbReference type="SUPFAM" id="SSF53756">
    <property type="entry name" value="UDP-Glycosyltransferase/glycogen phosphorylase"/>
    <property type="match status" value="1"/>
</dbReference>
<dbReference type="RefSeq" id="WP_338668952.1">
    <property type="nucleotide sequence ID" value="NZ_CP146609.1"/>
</dbReference>
<dbReference type="GO" id="GO:0008168">
    <property type="term" value="F:methyltransferase activity"/>
    <property type="evidence" value="ECO:0007669"/>
    <property type="project" value="UniProtKB-KW"/>
</dbReference>
<dbReference type="SUPFAM" id="SSF53335">
    <property type="entry name" value="S-adenosyl-L-methionine-dependent methyltransferases"/>
    <property type="match status" value="1"/>
</dbReference>
<proteinExistence type="predicted"/>
<dbReference type="Proteomes" id="UP001385389">
    <property type="component" value="Chromosome"/>
</dbReference>
<name>A0ABZ2J394_9BACT</name>
<accession>A0ABZ2J394</accession>
<dbReference type="InterPro" id="IPR029063">
    <property type="entry name" value="SAM-dependent_MTases_sf"/>
</dbReference>
<dbReference type="Gene3D" id="3.40.50.11190">
    <property type="match status" value="1"/>
</dbReference>
<dbReference type="PANTHER" id="PTHR21015">
    <property type="entry name" value="UDP-N-ACETYLGLUCOSAMINE--N-ACETYLMURAMYL-(PENTAPEPTIDE) PYROPHOSPHORYL-UNDECAPRENOL N-ACETYLGLUCOSAMINE TRANSFERASE 1"/>
    <property type="match status" value="1"/>
</dbReference>
<dbReference type="Gene3D" id="3.40.50.150">
    <property type="entry name" value="Vaccinia Virus protein VP39"/>
    <property type="match status" value="1"/>
</dbReference>
<dbReference type="GO" id="GO:0032259">
    <property type="term" value="P:methylation"/>
    <property type="evidence" value="ECO:0007669"/>
    <property type="project" value="UniProtKB-KW"/>
</dbReference>
<dbReference type="EMBL" id="CP146609">
    <property type="protein sequence ID" value="WWX23238.1"/>
    <property type="molecule type" value="Genomic_DNA"/>
</dbReference>
<dbReference type="Gene3D" id="3.40.50.2000">
    <property type="entry name" value="Glycogen Phosphorylase B"/>
    <property type="match status" value="1"/>
</dbReference>
<dbReference type="CDD" id="cd02440">
    <property type="entry name" value="AdoMet_MTases"/>
    <property type="match status" value="1"/>
</dbReference>
<protein>
    <submittedName>
        <fullName evidence="1">Methyltransferase domain-containing protein</fullName>
    </submittedName>
</protein>
<reference evidence="1 2" key="1">
    <citation type="submission" date="2024-03" db="EMBL/GenBank/DDBJ databases">
        <title>Phenotype and Genome Characterization of a Sulfate-Reducing Bacterium Pseudodesulfovibrio sp. strain 5S69, isolated from Petroleum Reservoir in Tatarstan (Russia).</title>
        <authorList>
            <person name="Bidzhieva S.K."/>
            <person name="Kadnikov V."/>
            <person name="Tourova T.P."/>
            <person name="Samigullina S.R."/>
            <person name="Sokolova D.S."/>
            <person name="Poltaraus A.B."/>
            <person name="Avtukh A.N."/>
            <person name="Tereshina V.M."/>
            <person name="Mardanov A.V."/>
            <person name="Nazina T.N."/>
        </authorList>
    </citation>
    <scope>NUCLEOTIDE SEQUENCE [LARGE SCALE GENOMIC DNA]</scope>
    <source>
        <strain evidence="1 2">5S69</strain>
    </source>
</reference>
<keyword evidence="1" id="KW-0808">Transferase</keyword>
<sequence>MRDQRDDNSTRRITVLCDAVSELGMGHLVRCSTLCRALAEAGAGVDMVLLHGGRADLVDLPGVDVRVMTVAPQDGPEAAREFLSLIPEDAALAVVDNYRLGREFYQTLRALCPELGVVAYDDFGEKAGLPLLGVINGGLSSAEVAYPGRYSLYSAVGLEYAALPERCLAVMPKADWAASVSRILLVMGGSDPERQTLRLARILETLDPALRIEAVLGPLFGERDPGFEALGPSVMVHEAPSDFLGLAASCDLAVTGGGSTCMELLYLGVPMAVLSLADNQDLMTETIERNRVGFSLGRFDKVSDRALHEALTSVLARPDELGTRARRGRETVDGQGASRLARRILAASDLFNGRGFGLAQVVREYHEASFNEHHHEMGLWGSEEGMRNRFRLAMQLLGPGREPSWLDVGCGPGDFLTEAAAALHPASFTGLDLCGRTLELARSVVLPDTETRLFEQDFLEPVQGEPFSLVTGLGVLHKCGHSLDTAARRLAGLVAPGGRLLLSTKHLGWKRFDDPDFLPYAGHAWFLPEQVASALARHGLEVPEIRGFEPRTGTWVPLGEAHSIMILAERRGA</sequence>
<keyword evidence="2" id="KW-1185">Reference proteome</keyword>
<dbReference type="PANTHER" id="PTHR21015:SF22">
    <property type="entry name" value="GLYCOSYLTRANSFERASE"/>
    <property type="match status" value="1"/>
</dbReference>
<dbReference type="Pfam" id="PF13489">
    <property type="entry name" value="Methyltransf_23"/>
    <property type="match status" value="1"/>
</dbReference>
<evidence type="ECO:0000313" key="2">
    <source>
        <dbReference type="Proteomes" id="UP001385389"/>
    </source>
</evidence>
<gene>
    <name evidence="1" type="ORF">V8V93_03320</name>
</gene>